<feature type="transmembrane region" description="Helical" evidence="6">
    <location>
        <begin position="80"/>
        <end position="99"/>
    </location>
</feature>
<sequence>MALPLAFLLGLASAVASTCCTLPVFGAIVGYAGMQETNDRRSNLVGAFFFMLGSIIALFILGSVAGLIGQVAQSVLGNYWKVFAGVVAIIVGLGALDLLPFKIPGKQSKLMKTRKRGFLGAAAFGLIVGGAVSVCSLGCNPGIFIILGVSVLQGYTLWMFGILSAYAIGFSLPLAALMLGVTLGKSAIGFKKADTVIRFVAGVVLIGVGFYFLGKF</sequence>
<evidence type="ECO:0000313" key="8">
    <source>
        <dbReference type="EMBL" id="AKB68192.1"/>
    </source>
</evidence>
<dbReference type="GeneID" id="24877890"/>
<name>A0A0E3RPA6_METMZ</name>
<keyword evidence="3 6" id="KW-0812">Transmembrane</keyword>
<dbReference type="AlphaFoldDB" id="A0A0E3RPA6"/>
<dbReference type="EMBL" id="CP009513">
    <property type="protein sequence ID" value="AKB68192.1"/>
    <property type="molecule type" value="Genomic_DNA"/>
</dbReference>
<dbReference type="InterPro" id="IPR051790">
    <property type="entry name" value="Cytochrome_c-biogenesis_DsbD"/>
</dbReference>
<gene>
    <name evidence="8" type="ORF">MSMAL_1649</name>
</gene>
<evidence type="ECO:0000313" key="9">
    <source>
        <dbReference type="Proteomes" id="UP000033063"/>
    </source>
</evidence>
<feature type="transmembrane region" description="Helical" evidence="6">
    <location>
        <begin position="158"/>
        <end position="183"/>
    </location>
</feature>
<evidence type="ECO:0000256" key="5">
    <source>
        <dbReference type="ARBA" id="ARBA00023136"/>
    </source>
</evidence>
<dbReference type="GO" id="GO:0016020">
    <property type="term" value="C:membrane"/>
    <property type="evidence" value="ECO:0007669"/>
    <property type="project" value="UniProtKB-SubCell"/>
</dbReference>
<feature type="transmembrane region" description="Helical" evidence="6">
    <location>
        <begin position="6"/>
        <end position="32"/>
    </location>
</feature>
<evidence type="ECO:0000256" key="3">
    <source>
        <dbReference type="ARBA" id="ARBA00022692"/>
    </source>
</evidence>
<protein>
    <submittedName>
        <fullName evidence="8">Putative c-type cytochrome biogenesis protein</fullName>
    </submittedName>
</protein>
<accession>A0A0E3RPA6</accession>
<proteinExistence type="inferred from homology"/>
<dbReference type="HOGENOM" id="CLU_1275333_0_0_2"/>
<feature type="domain" description="Cytochrome C biogenesis protein transmembrane" evidence="7">
    <location>
        <begin position="3"/>
        <end position="214"/>
    </location>
</feature>
<dbReference type="Pfam" id="PF02683">
    <property type="entry name" value="DsbD_TM"/>
    <property type="match status" value="1"/>
</dbReference>
<dbReference type="PANTHER" id="PTHR31272:SF9">
    <property type="entry name" value="BLL1027 PROTEIN"/>
    <property type="match status" value="1"/>
</dbReference>
<keyword evidence="4 6" id="KW-1133">Transmembrane helix</keyword>
<comment type="subcellular location">
    <subcellularLocation>
        <location evidence="1">Membrane</location>
        <topology evidence="1">Multi-pass membrane protein</topology>
    </subcellularLocation>
</comment>
<dbReference type="GO" id="GO:0017004">
    <property type="term" value="P:cytochrome complex assembly"/>
    <property type="evidence" value="ECO:0007669"/>
    <property type="project" value="InterPro"/>
</dbReference>
<comment type="similarity">
    <text evidence="2">Belongs to the DsbD family.</text>
</comment>
<feature type="transmembrane region" description="Helical" evidence="6">
    <location>
        <begin position="44"/>
        <end position="68"/>
    </location>
</feature>
<evidence type="ECO:0000256" key="1">
    <source>
        <dbReference type="ARBA" id="ARBA00004141"/>
    </source>
</evidence>
<dbReference type="Proteomes" id="UP000033063">
    <property type="component" value="Chromosome"/>
</dbReference>
<feature type="transmembrane region" description="Helical" evidence="6">
    <location>
        <begin position="119"/>
        <end position="152"/>
    </location>
</feature>
<evidence type="ECO:0000256" key="6">
    <source>
        <dbReference type="SAM" id="Phobius"/>
    </source>
</evidence>
<organism evidence="8 9">
    <name type="scientific">Methanosarcina mazei LYC</name>
    <dbReference type="NCBI Taxonomy" id="1434114"/>
    <lineage>
        <taxon>Archaea</taxon>
        <taxon>Methanobacteriati</taxon>
        <taxon>Methanobacteriota</taxon>
        <taxon>Stenosarchaea group</taxon>
        <taxon>Methanomicrobia</taxon>
        <taxon>Methanosarcinales</taxon>
        <taxon>Methanosarcinaceae</taxon>
        <taxon>Methanosarcina</taxon>
    </lineage>
</organism>
<dbReference type="RefSeq" id="WP_048040472.1">
    <property type="nucleotide sequence ID" value="NZ_CP009513.1"/>
</dbReference>
<keyword evidence="5 6" id="KW-0472">Membrane</keyword>
<reference evidence="8 9" key="1">
    <citation type="submission" date="2014-07" db="EMBL/GenBank/DDBJ databases">
        <title>Methanogenic archaea and the global carbon cycle.</title>
        <authorList>
            <person name="Henriksen J.R."/>
            <person name="Luke J."/>
            <person name="Reinhart S."/>
            <person name="Benedict M.N."/>
            <person name="Youngblut N.D."/>
            <person name="Metcalf M.E."/>
            <person name="Whitaker R.J."/>
            <person name="Metcalf W.W."/>
        </authorList>
    </citation>
    <scope>NUCLEOTIDE SEQUENCE [LARGE SCALE GENOMIC DNA]</scope>
    <source>
        <strain evidence="8 9">LYC</strain>
    </source>
</reference>
<evidence type="ECO:0000256" key="2">
    <source>
        <dbReference type="ARBA" id="ARBA00006143"/>
    </source>
</evidence>
<dbReference type="PANTHER" id="PTHR31272">
    <property type="entry name" value="CYTOCHROME C-TYPE BIOGENESIS PROTEIN HI_1454-RELATED"/>
    <property type="match status" value="1"/>
</dbReference>
<evidence type="ECO:0000256" key="4">
    <source>
        <dbReference type="ARBA" id="ARBA00022989"/>
    </source>
</evidence>
<dbReference type="PATRIC" id="fig|1434114.4.peg.2087"/>
<feature type="transmembrane region" description="Helical" evidence="6">
    <location>
        <begin position="195"/>
        <end position="213"/>
    </location>
</feature>
<evidence type="ECO:0000259" key="7">
    <source>
        <dbReference type="Pfam" id="PF02683"/>
    </source>
</evidence>
<dbReference type="InterPro" id="IPR003834">
    <property type="entry name" value="Cyt_c_assmbl_TM_dom"/>
</dbReference>